<feature type="compositionally biased region" description="Basic and acidic residues" evidence="1">
    <location>
        <begin position="48"/>
        <end position="63"/>
    </location>
</feature>
<comment type="caution">
    <text evidence="2">The sequence shown here is derived from an EMBL/GenBank/DDBJ whole genome shotgun (WGS) entry which is preliminary data.</text>
</comment>
<proteinExistence type="predicted"/>
<accession>A0A820P203</accession>
<protein>
    <submittedName>
        <fullName evidence="2">Uncharacterized protein</fullName>
    </submittedName>
</protein>
<dbReference type="EMBL" id="CAJOBD010065968">
    <property type="protein sequence ID" value="CAF4397593.1"/>
    <property type="molecule type" value="Genomic_DNA"/>
</dbReference>
<sequence length="106" mass="12114">ILQRSEINATIIMNSDEQKIDLNIGDLTINIDPALIKTFASLSSSINKKQEQINPKEEKEKTNSKSIFDPKPFKDSIFWFIQNSEEKKELMEDTDLLEITTGLPSQ</sequence>
<evidence type="ECO:0000313" key="3">
    <source>
        <dbReference type="Proteomes" id="UP000663836"/>
    </source>
</evidence>
<reference evidence="2" key="1">
    <citation type="submission" date="2021-02" db="EMBL/GenBank/DDBJ databases">
        <authorList>
            <person name="Nowell W R."/>
        </authorList>
    </citation>
    <scope>NUCLEOTIDE SEQUENCE</scope>
</reference>
<evidence type="ECO:0000256" key="1">
    <source>
        <dbReference type="SAM" id="MobiDB-lite"/>
    </source>
</evidence>
<organism evidence="2 3">
    <name type="scientific">Rotaria sordida</name>
    <dbReference type="NCBI Taxonomy" id="392033"/>
    <lineage>
        <taxon>Eukaryota</taxon>
        <taxon>Metazoa</taxon>
        <taxon>Spiralia</taxon>
        <taxon>Gnathifera</taxon>
        <taxon>Rotifera</taxon>
        <taxon>Eurotatoria</taxon>
        <taxon>Bdelloidea</taxon>
        <taxon>Philodinida</taxon>
        <taxon>Philodinidae</taxon>
        <taxon>Rotaria</taxon>
    </lineage>
</organism>
<evidence type="ECO:0000313" key="2">
    <source>
        <dbReference type="EMBL" id="CAF4397593.1"/>
    </source>
</evidence>
<feature type="region of interest" description="Disordered" evidence="1">
    <location>
        <begin position="45"/>
        <end position="68"/>
    </location>
</feature>
<dbReference type="AlphaFoldDB" id="A0A820P203"/>
<name>A0A820P203_9BILA</name>
<feature type="non-terminal residue" evidence="2">
    <location>
        <position position="1"/>
    </location>
</feature>
<dbReference type="Proteomes" id="UP000663836">
    <property type="component" value="Unassembled WGS sequence"/>
</dbReference>
<gene>
    <name evidence="2" type="ORF">JBS370_LOCUS43352</name>
</gene>
<feature type="non-terminal residue" evidence="2">
    <location>
        <position position="106"/>
    </location>
</feature>